<protein>
    <recommendedName>
        <fullName evidence="4">Fimbrial protein</fullName>
    </recommendedName>
</protein>
<name>W0LH08_9GAMM</name>
<dbReference type="AlphaFoldDB" id="W0LH08"/>
<proteinExistence type="predicted"/>
<dbReference type="STRING" id="1441930.Z042_24925"/>
<dbReference type="InterPro" id="IPR036937">
    <property type="entry name" value="Adhesion_dom_fimbrial_sf"/>
</dbReference>
<sequence length="280" mass="29685">MNKKLTFVQLGLLMAAALTSAAHAQPRVIISNATVGSGGVFAPATVSWISPDLNSELPTSLYPYSEGYRYYGIGVHIEDWGNNPPNYWDTFTATYSPTVVAISATDTWATLAAKFIAQAGASGSLSFQTYEPASARSTFIKMCIVVFRERLLSVSYDAVMPDPISCNTIQHTPNPVSCDIVGPNIINHQVLNDSAVNGHTATVNATLSCTREASVKFRILNQTADLGNGITSILKINNSLAPPLVTVTGATIVEIESTLQATAPLPGTFSGSSTIIAEIQ</sequence>
<dbReference type="OrthoDB" id="6454267at2"/>
<dbReference type="EMBL" id="CP007044">
    <property type="protein sequence ID" value="AHG23026.2"/>
    <property type="molecule type" value="Genomic_DNA"/>
</dbReference>
<evidence type="ECO:0000313" key="3">
    <source>
        <dbReference type="Proteomes" id="UP000019030"/>
    </source>
</evidence>
<evidence type="ECO:0000256" key="1">
    <source>
        <dbReference type="SAM" id="SignalP"/>
    </source>
</evidence>
<evidence type="ECO:0008006" key="4">
    <source>
        <dbReference type="Google" id="ProtNLM"/>
    </source>
</evidence>
<keyword evidence="1" id="KW-0732">Signal</keyword>
<feature type="signal peptide" evidence="1">
    <location>
        <begin position="1"/>
        <end position="24"/>
    </location>
</feature>
<feature type="chain" id="PRO_5004792072" description="Fimbrial protein" evidence="1">
    <location>
        <begin position="25"/>
        <end position="280"/>
    </location>
</feature>
<accession>W0LH08</accession>
<dbReference type="RefSeq" id="WP_024910683.1">
    <property type="nucleotide sequence ID" value="NZ_CP007044.2"/>
</dbReference>
<dbReference type="HOGENOM" id="CLU_993563_0_0_6"/>
<dbReference type="GO" id="GO:0009289">
    <property type="term" value="C:pilus"/>
    <property type="evidence" value="ECO:0007669"/>
    <property type="project" value="InterPro"/>
</dbReference>
<dbReference type="KEGG" id="sfo:Z042_24925"/>
<reference evidence="2 3" key="2">
    <citation type="submission" date="2015-03" db="EMBL/GenBank/DDBJ databases">
        <authorList>
            <person name="Chan K.-G."/>
        </authorList>
    </citation>
    <scope>NUCLEOTIDE SEQUENCE [LARGE SCALE GENOMIC DNA]</scope>
    <source>
        <strain evidence="2 3">RB-25</strain>
    </source>
</reference>
<reference evidence="2 3" key="1">
    <citation type="submission" date="2014-01" db="EMBL/GenBank/DDBJ databases">
        <title>Isolation of Serratia multitudinisentens RB-25 from Ex-Landfill site.</title>
        <authorList>
            <person name="Robson E.H.J."/>
        </authorList>
    </citation>
    <scope>NUCLEOTIDE SEQUENCE [LARGE SCALE GENOMIC DNA]</scope>
    <source>
        <strain evidence="2 3">RB-25</strain>
    </source>
</reference>
<dbReference type="GO" id="GO:0007155">
    <property type="term" value="P:cell adhesion"/>
    <property type="evidence" value="ECO:0007669"/>
    <property type="project" value="InterPro"/>
</dbReference>
<organism evidence="2 3">
    <name type="scientific">Chania multitudinisentens RB-25</name>
    <dbReference type="NCBI Taxonomy" id="1441930"/>
    <lineage>
        <taxon>Bacteria</taxon>
        <taxon>Pseudomonadati</taxon>
        <taxon>Pseudomonadota</taxon>
        <taxon>Gammaproteobacteria</taxon>
        <taxon>Enterobacterales</taxon>
        <taxon>Yersiniaceae</taxon>
        <taxon>Chania</taxon>
    </lineage>
</organism>
<gene>
    <name evidence="2" type="ORF">Z042_24925</name>
</gene>
<evidence type="ECO:0000313" key="2">
    <source>
        <dbReference type="EMBL" id="AHG23026.2"/>
    </source>
</evidence>
<dbReference type="Proteomes" id="UP000019030">
    <property type="component" value="Chromosome"/>
</dbReference>
<dbReference type="Gene3D" id="2.60.40.1090">
    <property type="entry name" value="Fimbrial-type adhesion domain"/>
    <property type="match status" value="1"/>
</dbReference>
<keyword evidence="3" id="KW-1185">Reference proteome</keyword>